<feature type="transmembrane region" description="Helical" evidence="11">
    <location>
        <begin position="223"/>
        <end position="244"/>
    </location>
</feature>
<evidence type="ECO:0000256" key="10">
    <source>
        <dbReference type="ARBA" id="ARBA00035686"/>
    </source>
</evidence>
<proteinExistence type="predicted"/>
<organism evidence="12 13">
    <name type="scientific">Rhizobium hainanense</name>
    <dbReference type="NCBI Taxonomy" id="52131"/>
    <lineage>
        <taxon>Bacteria</taxon>
        <taxon>Pseudomonadati</taxon>
        <taxon>Pseudomonadota</taxon>
        <taxon>Alphaproteobacteria</taxon>
        <taxon>Hyphomicrobiales</taxon>
        <taxon>Rhizobiaceae</taxon>
        <taxon>Rhizobium/Agrobacterium group</taxon>
        <taxon>Rhizobium</taxon>
    </lineage>
</organism>
<evidence type="ECO:0000256" key="11">
    <source>
        <dbReference type="SAM" id="Phobius"/>
    </source>
</evidence>
<evidence type="ECO:0000256" key="9">
    <source>
        <dbReference type="ARBA" id="ARBA00035611"/>
    </source>
</evidence>
<keyword evidence="8 11" id="KW-0472">Membrane</keyword>
<dbReference type="STRING" id="52131.GA0061100_101704"/>
<dbReference type="CDD" id="cd06579">
    <property type="entry name" value="TM_PBP1_transp_AraH_like"/>
    <property type="match status" value="1"/>
</dbReference>
<dbReference type="AlphaFoldDB" id="A0A1C3U528"/>
<gene>
    <name evidence="12" type="ORF">GA0061100_101704</name>
</gene>
<keyword evidence="4" id="KW-0997">Cell inner membrane</keyword>
<feature type="transmembrane region" description="Helical" evidence="11">
    <location>
        <begin position="57"/>
        <end position="75"/>
    </location>
</feature>
<comment type="function">
    <text evidence="9">Part of the binding-protein-dependent transport system for D-xylose. Probably responsible for the translocation of the substrate across the membrane.</text>
</comment>
<feature type="transmembrane region" description="Helical" evidence="11">
    <location>
        <begin position="27"/>
        <end position="45"/>
    </location>
</feature>
<evidence type="ECO:0000256" key="8">
    <source>
        <dbReference type="ARBA" id="ARBA00023136"/>
    </source>
</evidence>
<evidence type="ECO:0000313" key="12">
    <source>
        <dbReference type="EMBL" id="SCB10566.1"/>
    </source>
</evidence>
<feature type="transmembrane region" description="Helical" evidence="11">
    <location>
        <begin position="136"/>
        <end position="154"/>
    </location>
</feature>
<feature type="transmembrane region" description="Helical" evidence="11">
    <location>
        <begin position="82"/>
        <end position="100"/>
    </location>
</feature>
<accession>A0A1C3U528</accession>
<feature type="transmembrane region" description="Helical" evidence="11">
    <location>
        <begin position="250"/>
        <end position="267"/>
    </location>
</feature>
<dbReference type="RefSeq" id="WP_075851230.1">
    <property type="nucleotide sequence ID" value="NZ_FMAC01000001.1"/>
</dbReference>
<feature type="transmembrane region" description="Helical" evidence="11">
    <location>
        <begin position="106"/>
        <end position="129"/>
    </location>
</feature>
<feature type="transmembrane region" description="Helical" evidence="11">
    <location>
        <begin position="187"/>
        <end position="207"/>
    </location>
</feature>
<keyword evidence="6 11" id="KW-0812">Transmembrane</keyword>
<dbReference type="OrthoDB" id="7284468at2"/>
<dbReference type="Proteomes" id="UP000186228">
    <property type="component" value="Unassembled WGS sequence"/>
</dbReference>
<evidence type="ECO:0000256" key="4">
    <source>
        <dbReference type="ARBA" id="ARBA00022519"/>
    </source>
</evidence>
<evidence type="ECO:0000313" key="13">
    <source>
        <dbReference type="Proteomes" id="UP000186228"/>
    </source>
</evidence>
<evidence type="ECO:0000256" key="5">
    <source>
        <dbReference type="ARBA" id="ARBA00022597"/>
    </source>
</evidence>
<protein>
    <recommendedName>
        <fullName evidence="10">Xylose transport system permease protein XylH</fullName>
    </recommendedName>
</protein>
<keyword evidence="13" id="KW-1185">Reference proteome</keyword>
<sequence length="402" mass="42633">MSSANPATESSHVVSIGDHIRNNIREYGMLIALVVIMLLFQYLTNGVLFRPQNLTNIVLQNSFIVIMALGMLLVIVAGHIDLSVGSVVGFVGAVAGVLVVQMHMNLALATVICLLMGAAVGAWHGYFIAYHRIPSFIVTLSGMLVFRGLTYAIINTTGNGSSIGPFPPAFQIVATGFLPDFMDMGGIHSTSIFLTIAIPIVMFLLAWRGRSVNEKHGIDVEPFSFFIGQNLVIAAATIFIGYQISSYRGLPNVLVLMLLLIALYGFATQRTTIGRRIYAMGGNEKATKLSGIDTRKLTFYTFINMGILASIAGIIIATRLNSATAKGGDGLELDVIAACFIGGASASGGVGKVTGAVIGALIMGVLNQGMSILGYQTDSQKMIKGAVLLAAVFIDVYNKNKG</sequence>
<evidence type="ECO:0000256" key="6">
    <source>
        <dbReference type="ARBA" id="ARBA00022692"/>
    </source>
</evidence>
<dbReference type="NCBIfam" id="NF040906">
    <property type="entry name" value="GguB"/>
    <property type="match status" value="1"/>
</dbReference>
<feature type="transmembrane region" description="Helical" evidence="11">
    <location>
        <begin position="297"/>
        <end position="317"/>
    </location>
</feature>
<keyword evidence="5 12" id="KW-0762">Sugar transport</keyword>
<reference evidence="13" key="1">
    <citation type="submission" date="2016-08" db="EMBL/GenBank/DDBJ databases">
        <authorList>
            <person name="Varghese N."/>
            <person name="Submissions Spin"/>
        </authorList>
    </citation>
    <scope>NUCLEOTIDE SEQUENCE [LARGE SCALE GENOMIC DNA]</scope>
    <source>
        <strain evidence="13">CCBAU 57015</strain>
    </source>
</reference>
<dbReference type="GO" id="GO:0022857">
    <property type="term" value="F:transmembrane transporter activity"/>
    <property type="evidence" value="ECO:0007669"/>
    <property type="project" value="InterPro"/>
</dbReference>
<keyword evidence="7 11" id="KW-1133">Transmembrane helix</keyword>
<comment type="subcellular location">
    <subcellularLocation>
        <location evidence="1">Cell membrane</location>
        <topology evidence="1">Multi-pass membrane protein</topology>
    </subcellularLocation>
</comment>
<feature type="transmembrane region" description="Helical" evidence="11">
    <location>
        <begin position="353"/>
        <end position="375"/>
    </location>
</feature>
<dbReference type="InterPro" id="IPR001851">
    <property type="entry name" value="ABC_transp_permease"/>
</dbReference>
<evidence type="ECO:0000256" key="7">
    <source>
        <dbReference type="ARBA" id="ARBA00022989"/>
    </source>
</evidence>
<keyword evidence="2" id="KW-0813">Transport</keyword>
<dbReference type="PANTHER" id="PTHR32196:SF32">
    <property type="entry name" value="XYLOSE TRANSPORT SYSTEM PERMEASE PROTEIN XYLH"/>
    <property type="match status" value="1"/>
</dbReference>
<keyword evidence="3" id="KW-1003">Cell membrane</keyword>
<evidence type="ECO:0000256" key="3">
    <source>
        <dbReference type="ARBA" id="ARBA00022475"/>
    </source>
</evidence>
<name>A0A1C3U528_9HYPH</name>
<evidence type="ECO:0000256" key="1">
    <source>
        <dbReference type="ARBA" id="ARBA00004651"/>
    </source>
</evidence>
<dbReference type="Pfam" id="PF02653">
    <property type="entry name" value="BPD_transp_2"/>
    <property type="match status" value="2"/>
</dbReference>
<evidence type="ECO:0000256" key="2">
    <source>
        <dbReference type="ARBA" id="ARBA00022448"/>
    </source>
</evidence>
<dbReference type="EMBL" id="FMAC01000001">
    <property type="protein sequence ID" value="SCB10566.1"/>
    <property type="molecule type" value="Genomic_DNA"/>
</dbReference>
<dbReference type="GO" id="GO:0005886">
    <property type="term" value="C:plasma membrane"/>
    <property type="evidence" value="ECO:0007669"/>
    <property type="project" value="UniProtKB-SubCell"/>
</dbReference>
<dbReference type="PANTHER" id="PTHR32196">
    <property type="entry name" value="ABC TRANSPORTER PERMEASE PROTEIN YPHD-RELATED-RELATED"/>
    <property type="match status" value="1"/>
</dbReference>